<dbReference type="Pfam" id="PF08282">
    <property type="entry name" value="Hydrolase_3"/>
    <property type="match status" value="1"/>
</dbReference>
<dbReference type="InterPro" id="IPR000150">
    <property type="entry name" value="Cof"/>
</dbReference>
<organism evidence="1 2">
    <name type="scientific">Clostridium paridis</name>
    <dbReference type="NCBI Taxonomy" id="2803863"/>
    <lineage>
        <taxon>Bacteria</taxon>
        <taxon>Bacillati</taxon>
        <taxon>Bacillota</taxon>
        <taxon>Clostridia</taxon>
        <taxon>Eubacteriales</taxon>
        <taxon>Clostridiaceae</taxon>
        <taxon>Clostridium</taxon>
    </lineage>
</organism>
<evidence type="ECO:0000313" key="2">
    <source>
        <dbReference type="Proteomes" id="UP000623681"/>
    </source>
</evidence>
<dbReference type="PANTHER" id="PTHR10000">
    <property type="entry name" value="PHOSPHOSERINE PHOSPHATASE"/>
    <property type="match status" value="1"/>
</dbReference>
<dbReference type="SUPFAM" id="SSF56784">
    <property type="entry name" value="HAD-like"/>
    <property type="match status" value="1"/>
</dbReference>
<dbReference type="InterPro" id="IPR023214">
    <property type="entry name" value="HAD_sf"/>
</dbReference>
<dbReference type="NCBIfam" id="TIGR00099">
    <property type="entry name" value="Cof-subfamily"/>
    <property type="match status" value="1"/>
</dbReference>
<reference evidence="1" key="1">
    <citation type="submission" date="2021-01" db="EMBL/GenBank/DDBJ databases">
        <title>Genome public.</title>
        <authorList>
            <person name="Liu C."/>
            <person name="Sun Q."/>
        </authorList>
    </citation>
    <scope>NUCLEOTIDE SEQUENCE</scope>
    <source>
        <strain evidence="1">YIM B02565</strain>
    </source>
</reference>
<dbReference type="AlphaFoldDB" id="A0A937K216"/>
<dbReference type="InterPro" id="IPR036412">
    <property type="entry name" value="HAD-like_sf"/>
</dbReference>
<dbReference type="NCBIfam" id="TIGR01484">
    <property type="entry name" value="HAD-SF-IIB"/>
    <property type="match status" value="1"/>
</dbReference>
<dbReference type="InterPro" id="IPR006379">
    <property type="entry name" value="HAD-SF_hydro_IIB"/>
</dbReference>
<gene>
    <name evidence="1" type="ORF">JK634_00220</name>
</gene>
<dbReference type="RefSeq" id="WP_202765623.1">
    <property type="nucleotide sequence ID" value="NZ_JAESWA010000001.1"/>
</dbReference>
<dbReference type="SFLD" id="SFLDG01140">
    <property type="entry name" value="C2.B:_Phosphomannomutase_and_P"/>
    <property type="match status" value="1"/>
</dbReference>
<dbReference type="SFLD" id="SFLDS00003">
    <property type="entry name" value="Haloacid_Dehalogenase"/>
    <property type="match status" value="1"/>
</dbReference>
<dbReference type="PROSITE" id="PS01229">
    <property type="entry name" value="COF_2"/>
    <property type="match status" value="1"/>
</dbReference>
<dbReference type="GO" id="GO:0005829">
    <property type="term" value="C:cytosol"/>
    <property type="evidence" value="ECO:0007669"/>
    <property type="project" value="TreeGrafter"/>
</dbReference>
<dbReference type="Proteomes" id="UP000623681">
    <property type="component" value="Unassembled WGS sequence"/>
</dbReference>
<dbReference type="PANTHER" id="PTHR10000:SF8">
    <property type="entry name" value="HAD SUPERFAMILY HYDROLASE-LIKE, TYPE 3"/>
    <property type="match status" value="1"/>
</dbReference>
<dbReference type="CDD" id="cd07516">
    <property type="entry name" value="HAD_Pase"/>
    <property type="match status" value="1"/>
</dbReference>
<keyword evidence="2" id="KW-1185">Reference proteome</keyword>
<evidence type="ECO:0000313" key="1">
    <source>
        <dbReference type="EMBL" id="MBL4930237.1"/>
    </source>
</evidence>
<accession>A0A937K216</accession>
<dbReference type="GO" id="GO:0016791">
    <property type="term" value="F:phosphatase activity"/>
    <property type="evidence" value="ECO:0007669"/>
    <property type="project" value="UniProtKB-ARBA"/>
</dbReference>
<dbReference type="EMBL" id="JAESWA010000001">
    <property type="protein sequence ID" value="MBL4930237.1"/>
    <property type="molecule type" value="Genomic_DNA"/>
</dbReference>
<dbReference type="Gene3D" id="3.40.50.1000">
    <property type="entry name" value="HAD superfamily/HAD-like"/>
    <property type="match status" value="1"/>
</dbReference>
<dbReference type="GO" id="GO:0000287">
    <property type="term" value="F:magnesium ion binding"/>
    <property type="evidence" value="ECO:0007669"/>
    <property type="project" value="TreeGrafter"/>
</dbReference>
<dbReference type="Gene3D" id="3.30.1240.10">
    <property type="match status" value="1"/>
</dbReference>
<dbReference type="SFLD" id="SFLDG01144">
    <property type="entry name" value="C2.B.4:_PGP_Like"/>
    <property type="match status" value="1"/>
</dbReference>
<comment type="caution">
    <text evidence="1">The sequence shown here is derived from an EMBL/GenBank/DDBJ whole genome shotgun (WGS) entry which is preliminary data.</text>
</comment>
<sequence>MYKLIAIDMDGTLLKDDKSISEITKKSLKRAQELGVKIVLTSGRPIQGIKNYLDELELTGEEDYVIGLNGALICKTSDYSVISSNATLTGKDLKYIYNKVKGLNTYIHAFTNNGDLVNKISKFSDNEEKRLNLKINQVDFIKDVLDNDEILKVVLEEEKDVLDRITPKVPKELFEEYNVIRSVDFMLEFMNRGCNKASGLEKLGEYLGISKEEVIAIGDADNDVEMIEYAGLGVAMGNAKEEIKNIADFITKSNEEDGVAFVIDKFIVSSAKGEK</sequence>
<proteinExistence type="predicted"/>
<name>A0A937K216_9CLOT</name>
<protein>
    <submittedName>
        <fullName evidence="1">HAD family phosphatase</fullName>
    </submittedName>
</protein>